<dbReference type="GO" id="GO:0004519">
    <property type="term" value="F:endonuclease activity"/>
    <property type="evidence" value="ECO:0007669"/>
    <property type="project" value="UniProtKB-KW"/>
</dbReference>
<comment type="subunit">
    <text evidence="2 7">Heterodimer of SbcC and SbcD.</text>
</comment>
<keyword evidence="4 7" id="KW-0540">Nuclease</keyword>
<evidence type="ECO:0000313" key="11">
    <source>
        <dbReference type="Proteomes" id="UP000431092"/>
    </source>
</evidence>
<dbReference type="PANTHER" id="PTHR30337">
    <property type="entry name" value="COMPONENT OF ATP-DEPENDENT DSDNA EXONUCLEASE"/>
    <property type="match status" value="1"/>
</dbReference>
<protein>
    <recommendedName>
        <fullName evidence="3 7">Nuclease SbcCD subunit D</fullName>
    </recommendedName>
</protein>
<comment type="similarity">
    <text evidence="1 7">Belongs to the SbcD family.</text>
</comment>
<proteinExistence type="inferred from homology"/>
<evidence type="ECO:0000256" key="1">
    <source>
        <dbReference type="ARBA" id="ARBA00010555"/>
    </source>
</evidence>
<dbReference type="InterPro" id="IPR050535">
    <property type="entry name" value="DNA_Repair-Maintenance_Comp"/>
</dbReference>
<evidence type="ECO:0000256" key="5">
    <source>
        <dbReference type="ARBA" id="ARBA00022801"/>
    </source>
</evidence>
<keyword evidence="6 7" id="KW-0269">Exonuclease</keyword>
<evidence type="ECO:0000256" key="6">
    <source>
        <dbReference type="ARBA" id="ARBA00022839"/>
    </source>
</evidence>
<dbReference type="GO" id="GO:0008408">
    <property type="term" value="F:3'-5' exonuclease activity"/>
    <property type="evidence" value="ECO:0007669"/>
    <property type="project" value="InterPro"/>
</dbReference>
<dbReference type="CDD" id="cd00840">
    <property type="entry name" value="MPP_Mre11_N"/>
    <property type="match status" value="1"/>
</dbReference>
<evidence type="ECO:0000256" key="7">
    <source>
        <dbReference type="RuleBase" id="RU363069"/>
    </source>
</evidence>
<dbReference type="Pfam" id="PF12320">
    <property type="entry name" value="SbcD_C"/>
    <property type="match status" value="1"/>
</dbReference>
<dbReference type="Proteomes" id="UP000431092">
    <property type="component" value="Unassembled WGS sequence"/>
</dbReference>
<dbReference type="Gene3D" id="3.60.21.10">
    <property type="match status" value="1"/>
</dbReference>
<sequence length="383" mass="41020">MRMLHTSDWHLGRSFHQVGLLPAQEQFLDHLVDVVRSEAVDVVAVAGDVYDRALPAPQTVSLLSDALRRITDAGAQVVLASGNHDSAVRLGFGGPLLERAGVHLRTSVADLARPISIGATRIYALPYLEPAVVADELDGAERSHHGVIERALARVTADAERHAGPVVVLAHAFVTGGESSDSERDISVGGVGDVPLALFREADYVGLGHLHGSQTLDERVRYSGSPVAMSFSEARHTKSSWLVDLGDERSGAVRTERIEAPVHTPLAVLRGDLEDLLRDPAHRAAESAYCQVTLTDAVRPLDAIDKVRRRFPHTLSLQLDPQGVEPSQSRSYAARLRVASDPELVDGFLEHVRGGAAATPQEHAVVVEALEAVRVATSGEGSS</sequence>
<dbReference type="InterPro" id="IPR004843">
    <property type="entry name" value="Calcineurin-like_PHP"/>
</dbReference>
<keyword evidence="5 7" id="KW-0378">Hydrolase</keyword>
<dbReference type="InterPro" id="IPR026843">
    <property type="entry name" value="SbcD_C"/>
</dbReference>
<evidence type="ECO:0000256" key="2">
    <source>
        <dbReference type="ARBA" id="ARBA00011322"/>
    </source>
</evidence>
<comment type="caution">
    <text evidence="10">The sequence shown here is derived from an EMBL/GenBank/DDBJ whole genome shotgun (WGS) entry which is preliminary data.</text>
</comment>
<evidence type="ECO:0000259" key="8">
    <source>
        <dbReference type="Pfam" id="PF00149"/>
    </source>
</evidence>
<dbReference type="AlphaFoldDB" id="A0A6I3ICT8"/>
<dbReference type="GO" id="GO:0006310">
    <property type="term" value="P:DNA recombination"/>
    <property type="evidence" value="ECO:0007669"/>
    <property type="project" value="UniProtKB-KW"/>
</dbReference>
<dbReference type="EMBL" id="WLVL01000021">
    <property type="protein sequence ID" value="MTB71537.1"/>
    <property type="molecule type" value="Genomic_DNA"/>
</dbReference>
<keyword evidence="11" id="KW-1185">Reference proteome</keyword>
<dbReference type="RefSeq" id="WP_154592860.1">
    <property type="nucleotide sequence ID" value="NZ_CP171001.1"/>
</dbReference>
<reference evidence="10 11" key="1">
    <citation type="submission" date="2019-11" db="EMBL/GenBank/DDBJ databases">
        <title>Whole genome sequencing identifies a novel species of the genus Arsenicicoccus isolated from human blood.</title>
        <authorList>
            <person name="Jeong J.H."/>
            <person name="Kweon O.J."/>
            <person name="Kim H.R."/>
            <person name="Kim T.-H."/>
            <person name="Ha S.-M."/>
            <person name="Lee M.-K."/>
        </authorList>
    </citation>
    <scope>NUCLEOTIDE SEQUENCE [LARGE SCALE GENOMIC DNA]</scope>
    <source>
        <strain evidence="10 11">MKL-02</strain>
    </source>
</reference>
<evidence type="ECO:0000259" key="9">
    <source>
        <dbReference type="Pfam" id="PF12320"/>
    </source>
</evidence>
<evidence type="ECO:0000256" key="3">
    <source>
        <dbReference type="ARBA" id="ARBA00013365"/>
    </source>
</evidence>
<organism evidence="10 11">
    <name type="scientific">Arsenicicoccus cauae</name>
    <dbReference type="NCBI Taxonomy" id="2663847"/>
    <lineage>
        <taxon>Bacteria</taxon>
        <taxon>Bacillati</taxon>
        <taxon>Actinomycetota</taxon>
        <taxon>Actinomycetes</taxon>
        <taxon>Micrococcales</taxon>
        <taxon>Intrasporangiaceae</taxon>
        <taxon>Arsenicicoccus</taxon>
    </lineage>
</organism>
<dbReference type="InterPro" id="IPR004593">
    <property type="entry name" value="SbcD"/>
</dbReference>
<comment type="function">
    <text evidence="7">SbcCD cleaves DNA hairpin structures. These structures can inhibit DNA replication and are intermediates in certain DNA recombination reactions. The complex acts as a 3'-&gt;5' double strand exonuclease that can open hairpins. It also has a 5' single-strand endonuclease activity.</text>
</comment>
<keyword evidence="7" id="KW-0255">Endonuclease</keyword>
<dbReference type="InterPro" id="IPR029052">
    <property type="entry name" value="Metallo-depent_PP-like"/>
</dbReference>
<keyword evidence="7" id="KW-0233">DNA recombination</keyword>
<gene>
    <name evidence="7 10" type="primary">sbcD</name>
    <name evidence="10" type="ORF">GGG17_06045</name>
</gene>
<evidence type="ECO:0000313" key="10">
    <source>
        <dbReference type="EMBL" id="MTB71537.1"/>
    </source>
</evidence>
<dbReference type="Pfam" id="PF00149">
    <property type="entry name" value="Metallophos"/>
    <property type="match status" value="1"/>
</dbReference>
<keyword evidence="7" id="KW-0235">DNA replication</keyword>
<dbReference type="GO" id="GO:0006260">
    <property type="term" value="P:DNA replication"/>
    <property type="evidence" value="ECO:0007669"/>
    <property type="project" value="UniProtKB-KW"/>
</dbReference>
<dbReference type="InterPro" id="IPR041796">
    <property type="entry name" value="Mre11_N"/>
</dbReference>
<feature type="domain" description="Nuclease SbcCD subunit D C-terminal" evidence="9">
    <location>
        <begin position="264"/>
        <end position="351"/>
    </location>
</feature>
<dbReference type="NCBIfam" id="TIGR00619">
    <property type="entry name" value="sbcd"/>
    <property type="match status" value="1"/>
</dbReference>
<accession>A0A6I3ICT8</accession>
<dbReference type="PANTHER" id="PTHR30337:SF0">
    <property type="entry name" value="NUCLEASE SBCCD SUBUNIT D"/>
    <property type="match status" value="1"/>
</dbReference>
<dbReference type="SUPFAM" id="SSF56300">
    <property type="entry name" value="Metallo-dependent phosphatases"/>
    <property type="match status" value="1"/>
</dbReference>
<evidence type="ECO:0000256" key="4">
    <source>
        <dbReference type="ARBA" id="ARBA00022722"/>
    </source>
</evidence>
<name>A0A6I3ICT8_9MICO</name>
<feature type="domain" description="Calcineurin-like phosphoesterase" evidence="8">
    <location>
        <begin position="1"/>
        <end position="212"/>
    </location>
</feature>